<feature type="coiled-coil region" evidence="2">
    <location>
        <begin position="1483"/>
        <end position="1607"/>
    </location>
</feature>
<feature type="coiled-coil region" evidence="2">
    <location>
        <begin position="868"/>
        <end position="973"/>
    </location>
</feature>
<dbReference type="EMBL" id="CAJFDI010000001">
    <property type="protein sequence ID" value="CAD5207876.1"/>
    <property type="molecule type" value="Genomic_DNA"/>
</dbReference>
<feature type="compositionally biased region" description="Polar residues" evidence="3">
    <location>
        <begin position="70"/>
        <end position="87"/>
    </location>
</feature>
<dbReference type="SMR" id="A0A7I8XH64"/>
<accession>A0A7I8XH64</accession>
<dbReference type="Proteomes" id="UP000659654">
    <property type="component" value="Unassembled WGS sequence"/>
</dbReference>
<dbReference type="OrthoDB" id="2250192at2759"/>
<keyword evidence="2" id="KW-0175">Coiled coil</keyword>
<comment type="caution">
    <text evidence="5">The sequence shown here is derived from an EMBL/GenBank/DDBJ whole genome shotgun (WGS) entry which is preliminary data.</text>
</comment>
<protein>
    <submittedName>
        <fullName evidence="5">(pine wood nematode) hypothetical protein</fullName>
    </submittedName>
</protein>
<dbReference type="InterPro" id="IPR002017">
    <property type="entry name" value="Spectrin_repeat"/>
</dbReference>
<feature type="region of interest" description="Disordered" evidence="3">
    <location>
        <begin position="218"/>
        <end position="310"/>
    </location>
</feature>
<evidence type="ECO:0000313" key="5">
    <source>
        <dbReference type="EMBL" id="CAD5207876.1"/>
    </source>
</evidence>
<name>A0A7I8XH64_BURXY</name>
<sequence>MAMSSHSIPTSDLGDQALRHLEVFEKYQRKGSNGFSEASDIQNSTLDSIHGSEQDRELGASVYIDPDGSSIFSQSAGRNSNIGQSRKPTTKPDKYSPRSDENLVEQSVYEQNMGTSTYETSAERMTKSQIAPKDLNANFDSSLVRNKEIETAPFPTPVSTRESEEKDISQGSDSQNFVTPRETPEKNVEQSNVSLPVDLNFNQEDDFVIVDKFDEENGNFSTEHEQKIDVELEKSEGSGKRKELRDEAEPEKLRRSLEVQHEPIGKAEEQDFARSKVPTKSNIGINAVSPKSDAATQGEDVSKQTSEFETMTDKKLTESMATQSECERKPAMNTMETSTDHSSTEIGLQTVEERRQESQSDTGIQVTENLNDMLNALENWLEEAEDLMHSQRAPSADPKVLRAQLQSHDLHIKLVDDKQESITKFLRMVDQQNADHLREVANSIDARYLSLIRGVHERRQNLSDALCLAEDFHQLAGPLRQWVDETTKKISQLCKVVTTPEEIERNLIKQEQLQAEIDGKRERFDELVGLYVELGKFVGSDDENELDAQVRNLTTHYDALGQRCLNCGSALRNFSQDMCNFLADSDELAEWLTQVEDEFEQMEQMPLDSEQLVRISEDFSELAQAINERQATVLRIVDESRELCAHTSGSEAMQMSARIDRLQSRYNELLNQSMKRIDVLAKAIQISNELTEMVEQSEEFLDECDDAFYLLDEVSVDEQIETLVELEKMLENNAELVQEVEKVSMELRSLTKGADEVELIKRSDELRERFAAVRALIDERLRRIQNADQAQRETFSAVDYWLEFFEDSLAQIVDSEQPPADLDQLKELCLEQRALNERVASERAGVRDLIAEAQRVTRDENLSLGLENNQINAKIDRLRRLVEEAAKAGAERLAILEQTAELCKELVPEYEQINEELERLETEFQNCTEINTAMPQNELRQQQIHNNQMLQTLQNERKNLSKFERNIDSVSELCNPQDAAHLRHLCDQLLDRHKEVSEAFRSRGAALDLTVEKSADLGDRIDTFLMSMENALTILRNPDSIAARPNVLRRQIEDNINSHVSWKQKEPIMLAIRAATIEALARSQGNHIVEEGLSRKLQALDEYWFELHNVHGSRDLVLCETLPIAETFWQSAQNCQQLFKKQRADLVTFNESGLYSSTLDLRNQFARQVQQGLQAAELQFAQVHTYAQELLSRVGDEEKSFVEQQLFTLNNEWQWLKNTSGERQTRMGTAQDVSQQFYQQSDAIRRWLSHAENQLQNIPEQLPSTGEAIRNEMDRLKVLRNEANDQKICMNELVQLARDLCTYAQPQQAQKITDQISQLDLRFNRIYALLANHQRRFEQALLSGGNFDQLFDELSIWLKDAQRTFEAIDANVEEPKRIEVELTKISALRKDIAAHVPSFDELEKSGNELIHADPNALITIQPKLDPLMAKWNRLSAKSEEALKKLEDAKNDANSRRSRFDKWRMYLEDLAQQAQLAKPVGALVETVQSQLNDLRNLAQDLNEKENVFKRELNDAVAKKAEPLETLTQLDGEYSGLQEKLIARQTQLEKALEQAVQLENQLENLNKWSSSAEKALANQPLFSRRPDKLEKALEEQKAFVEEVAEQKLKLKDLTQASTKVQFKCDKKDGIYVKNQVVTLKNKIEKISQNANERAKGMETALAETQSYLTDAQSLSDWIHAEGQRLTNDPIEATADRIRLQVEQHRQFTEEIKARQETLDIIHGAGQVLSERAPKEDKKWFNQQNANLKQAWTGLNQLANRRNKELEESLAASGQFEDGLAKLVDWLDENLPGIEKELDENRFGGDMETLHRLVMENKELETQLEQKRKPLEIVRRRSMEILAEADTEEANKVKEKIDELESKWDKLEAALKEKEKRLNSGLEEAVDLSESARELNEALTEIESRIRRETSQTTDDEENSRLALEHLEKIKSDMENEAELYNKVQGLIQTIQPVAHPKAQENLQFLAAQAGERWDQVAGLLEERLKHAEEHFGILKEHDQALEKYSRFAENAEKLLAETQNASGHAENLEEIVELIMKHDEFKRALREEQPKIEKVVEVGQGTQKMSSEVKPPPKRIQQRFARSGGAKRLLSSGEKKNPRTKRQRRTDQLEQRWQNVWNNAIELEEELKARRARIEELQRLEGFTFADWRDRYIKWMDTTKARHSDLFRQIDKTGQGQVPREEFIEGVLKSRFPTTRLEMEKVADQFDRDGMISSREFANSLRYVDTKKHRLPAVPGPSATPRRQIPVPLRKSPTQIKVDKEKIATEIKKESQMCKCNDHFKV</sequence>
<dbReference type="Pfam" id="PF00435">
    <property type="entry name" value="Spectrin"/>
    <property type="match status" value="7"/>
</dbReference>
<feature type="region of interest" description="Disordered" evidence="3">
    <location>
        <begin position="30"/>
        <end position="103"/>
    </location>
</feature>
<dbReference type="PANTHER" id="PTHR11915">
    <property type="entry name" value="SPECTRIN/FILAMIN RELATED CYTOSKELETAL PROTEIN"/>
    <property type="match status" value="1"/>
</dbReference>
<feature type="coiled-coil region" evidence="2">
    <location>
        <begin position="1992"/>
        <end position="2026"/>
    </location>
</feature>
<dbReference type="SUPFAM" id="SSF47473">
    <property type="entry name" value="EF-hand"/>
    <property type="match status" value="1"/>
</dbReference>
<feature type="region of interest" description="Disordered" evidence="3">
    <location>
        <begin position="148"/>
        <end position="193"/>
    </location>
</feature>
<evidence type="ECO:0000313" key="6">
    <source>
        <dbReference type="Proteomes" id="UP000659654"/>
    </source>
</evidence>
<dbReference type="SMART" id="SM00150">
    <property type="entry name" value="SPEC"/>
    <property type="match status" value="14"/>
</dbReference>
<dbReference type="SUPFAM" id="SSF46966">
    <property type="entry name" value="Spectrin repeat"/>
    <property type="match status" value="13"/>
</dbReference>
<dbReference type="Gene3D" id="1.20.58.60">
    <property type="match status" value="9"/>
</dbReference>
<evidence type="ECO:0000256" key="1">
    <source>
        <dbReference type="ARBA" id="ARBA00022737"/>
    </source>
</evidence>
<dbReference type="InterPro" id="IPR002048">
    <property type="entry name" value="EF_hand_dom"/>
</dbReference>
<feature type="domain" description="EF-hand" evidence="4">
    <location>
        <begin position="2156"/>
        <end position="2191"/>
    </location>
</feature>
<dbReference type="Proteomes" id="UP000582659">
    <property type="component" value="Unassembled WGS sequence"/>
</dbReference>
<evidence type="ECO:0000256" key="2">
    <source>
        <dbReference type="SAM" id="Coils"/>
    </source>
</evidence>
<dbReference type="InterPro" id="IPR018159">
    <property type="entry name" value="Spectrin/alpha-actinin"/>
</dbReference>
<feature type="compositionally biased region" description="Basic and acidic residues" evidence="3">
    <location>
        <begin position="90"/>
        <end position="101"/>
    </location>
</feature>
<dbReference type="GO" id="GO:0005509">
    <property type="term" value="F:calcium ion binding"/>
    <property type="evidence" value="ECO:0007669"/>
    <property type="project" value="InterPro"/>
</dbReference>
<dbReference type="CDD" id="cd00176">
    <property type="entry name" value="SPEC"/>
    <property type="match status" value="7"/>
</dbReference>
<reference evidence="5" key="1">
    <citation type="submission" date="2020-09" db="EMBL/GenBank/DDBJ databases">
        <authorList>
            <person name="Kikuchi T."/>
        </authorList>
    </citation>
    <scope>NUCLEOTIDE SEQUENCE</scope>
    <source>
        <strain evidence="5">Ka4C1</strain>
    </source>
</reference>
<dbReference type="InterPro" id="IPR011992">
    <property type="entry name" value="EF-hand-dom_pair"/>
</dbReference>
<organism evidence="5 6">
    <name type="scientific">Bursaphelenchus xylophilus</name>
    <name type="common">Pinewood nematode worm</name>
    <name type="synonym">Aphelenchoides xylophilus</name>
    <dbReference type="NCBI Taxonomy" id="6326"/>
    <lineage>
        <taxon>Eukaryota</taxon>
        <taxon>Metazoa</taxon>
        <taxon>Ecdysozoa</taxon>
        <taxon>Nematoda</taxon>
        <taxon>Chromadorea</taxon>
        <taxon>Rhabditida</taxon>
        <taxon>Tylenchina</taxon>
        <taxon>Tylenchomorpha</taxon>
        <taxon>Aphelenchoidea</taxon>
        <taxon>Aphelenchoididae</taxon>
        <taxon>Bursaphelenchus</taxon>
    </lineage>
</organism>
<dbReference type="Gene3D" id="1.10.238.10">
    <property type="entry name" value="EF-hand"/>
    <property type="match status" value="1"/>
</dbReference>
<evidence type="ECO:0000256" key="3">
    <source>
        <dbReference type="SAM" id="MobiDB-lite"/>
    </source>
</evidence>
<keyword evidence="1" id="KW-0677">Repeat</keyword>
<feature type="compositionally biased region" description="Polar residues" evidence="3">
    <location>
        <begin position="30"/>
        <end position="47"/>
    </location>
</feature>
<feature type="compositionally biased region" description="Polar residues" evidence="3">
    <location>
        <begin position="169"/>
        <end position="178"/>
    </location>
</feature>
<feature type="compositionally biased region" description="Basic and acidic residues" evidence="3">
    <location>
        <begin position="222"/>
        <end position="274"/>
    </location>
</feature>
<evidence type="ECO:0000259" key="4">
    <source>
        <dbReference type="PROSITE" id="PS50222"/>
    </source>
</evidence>
<proteinExistence type="predicted"/>
<dbReference type="EMBL" id="CAJFCV020000001">
    <property type="protein sequence ID" value="CAG9079474.1"/>
    <property type="molecule type" value="Genomic_DNA"/>
</dbReference>
<feature type="coiled-coil region" evidence="2">
    <location>
        <begin position="1428"/>
        <end position="1455"/>
    </location>
</feature>
<keyword evidence="6" id="KW-1185">Reference proteome</keyword>
<feature type="coiled-coil region" evidence="2">
    <location>
        <begin position="1840"/>
        <end position="1941"/>
    </location>
</feature>
<feature type="region of interest" description="Disordered" evidence="3">
    <location>
        <begin position="2060"/>
        <end position="2105"/>
    </location>
</feature>
<gene>
    <name evidence="5" type="ORF">BXYJ_LOCUS144</name>
</gene>
<dbReference type="PROSITE" id="PS50222">
    <property type="entry name" value="EF_HAND_2"/>
    <property type="match status" value="1"/>
</dbReference>